<evidence type="ECO:0000256" key="1">
    <source>
        <dbReference type="SAM" id="MobiDB-lite"/>
    </source>
</evidence>
<gene>
    <name evidence="2" type="ORF">GN958_ATG04513</name>
</gene>
<evidence type="ECO:0000313" key="3">
    <source>
        <dbReference type="Proteomes" id="UP000704712"/>
    </source>
</evidence>
<sequence length="67" mass="7135">MAWTTPASSVTCECCGSSAVAGASQQAGATEDKEAAVEVDGRSKIARRADVRDKRARTEGKEVRRHQ</sequence>
<protein>
    <submittedName>
        <fullName evidence="2">Uncharacterized protein</fullName>
    </submittedName>
</protein>
<proteinExistence type="predicted"/>
<dbReference type="AlphaFoldDB" id="A0A8S9V2N6"/>
<reference evidence="2" key="1">
    <citation type="submission" date="2020-03" db="EMBL/GenBank/DDBJ databases">
        <title>Hybrid Assembly of Korean Phytophthora infestans isolates.</title>
        <authorList>
            <person name="Prokchorchik M."/>
            <person name="Lee Y."/>
            <person name="Seo J."/>
            <person name="Cho J.-H."/>
            <person name="Park Y.-E."/>
            <person name="Jang D.-C."/>
            <person name="Im J.-S."/>
            <person name="Choi J.-G."/>
            <person name="Park H.-J."/>
            <person name="Lee G.-B."/>
            <person name="Lee Y.-G."/>
            <person name="Hong S.-Y."/>
            <person name="Cho K."/>
            <person name="Sohn K.H."/>
        </authorList>
    </citation>
    <scope>NUCLEOTIDE SEQUENCE</scope>
    <source>
        <strain evidence="2">KR_2_A2</strain>
    </source>
</reference>
<organism evidence="2 3">
    <name type="scientific">Phytophthora infestans</name>
    <name type="common">Potato late blight agent</name>
    <name type="synonym">Botrytis infestans</name>
    <dbReference type="NCBI Taxonomy" id="4787"/>
    <lineage>
        <taxon>Eukaryota</taxon>
        <taxon>Sar</taxon>
        <taxon>Stramenopiles</taxon>
        <taxon>Oomycota</taxon>
        <taxon>Peronosporomycetes</taxon>
        <taxon>Peronosporales</taxon>
        <taxon>Peronosporaceae</taxon>
        <taxon>Phytophthora</taxon>
    </lineage>
</organism>
<comment type="caution">
    <text evidence="2">The sequence shown here is derived from an EMBL/GenBank/DDBJ whole genome shotgun (WGS) entry which is preliminary data.</text>
</comment>
<accession>A0A8S9V2N6</accession>
<feature type="compositionally biased region" description="Basic and acidic residues" evidence="1">
    <location>
        <begin position="30"/>
        <end position="41"/>
    </location>
</feature>
<dbReference type="EMBL" id="JAACNO010000621">
    <property type="protein sequence ID" value="KAF4146327.1"/>
    <property type="molecule type" value="Genomic_DNA"/>
</dbReference>
<feature type="region of interest" description="Disordered" evidence="1">
    <location>
        <begin position="22"/>
        <end position="41"/>
    </location>
</feature>
<dbReference type="Proteomes" id="UP000704712">
    <property type="component" value="Unassembled WGS sequence"/>
</dbReference>
<feature type="region of interest" description="Disordered" evidence="1">
    <location>
        <begin position="48"/>
        <end position="67"/>
    </location>
</feature>
<evidence type="ECO:0000313" key="2">
    <source>
        <dbReference type="EMBL" id="KAF4146327.1"/>
    </source>
</evidence>
<name>A0A8S9V2N6_PHYIN</name>